<evidence type="ECO:0000313" key="3">
    <source>
        <dbReference type="Proteomes" id="UP000186336"/>
    </source>
</evidence>
<sequence length="353" mass="37572">MPRISELHYSNAYARNSGVSEFLEVALGPLDNPADFVVGFYQDDGSLGIEVRLDDPRVVQSTDPDNGEVIFVLSADNLPILLTDPDGGGSDNYEAYALTNTATGDVLDFYDIGGGTQNITAQGGAAAGAVSENVAVVVGPNATTTSIQFNQPNPDQITYGATSSGDTGIACFVAGTMIDTPEGPRDVATLEAGDMVRTLDQGPMRLLWSGQRTVAGTGRFAPIEFAAGCLGAHSALRVSPQHRILIRGWQSELYFGAEEVLVPAKALVNGTTVIQRYVPRISYVHLLFESHQIVCGNGMWSESYFPSCAATGHWNPETEAEMLDLFPELQQPGGFVTARPSYPVHLGSLLNVA</sequence>
<proteinExistence type="predicted"/>
<dbReference type="SUPFAM" id="SSF51294">
    <property type="entry name" value="Hedgehog/intein (Hint) domain"/>
    <property type="match status" value="1"/>
</dbReference>
<gene>
    <name evidence="2" type="ORF">BWR18_14450</name>
</gene>
<dbReference type="OrthoDB" id="6305173at2"/>
<dbReference type="Pfam" id="PF13403">
    <property type="entry name" value="Hint_2"/>
    <property type="match status" value="1"/>
</dbReference>
<dbReference type="EMBL" id="CP019312">
    <property type="protein sequence ID" value="APX12750.1"/>
    <property type="molecule type" value="Genomic_DNA"/>
</dbReference>
<dbReference type="InterPro" id="IPR036844">
    <property type="entry name" value="Hint_dom_sf"/>
</dbReference>
<name>A0A1P8MXB8_9RHOB</name>
<keyword evidence="3" id="KW-1185">Reference proteome</keyword>
<dbReference type="STRING" id="299262.BWR18_14450"/>
<dbReference type="Proteomes" id="UP000186336">
    <property type="component" value="Chromosome"/>
</dbReference>
<evidence type="ECO:0000259" key="1">
    <source>
        <dbReference type="Pfam" id="PF13403"/>
    </source>
</evidence>
<organism evidence="2 3">
    <name type="scientific">Tateyamaria omphalii</name>
    <dbReference type="NCBI Taxonomy" id="299262"/>
    <lineage>
        <taxon>Bacteria</taxon>
        <taxon>Pseudomonadati</taxon>
        <taxon>Pseudomonadota</taxon>
        <taxon>Alphaproteobacteria</taxon>
        <taxon>Rhodobacterales</taxon>
        <taxon>Roseobacteraceae</taxon>
        <taxon>Tateyamaria</taxon>
    </lineage>
</organism>
<feature type="domain" description="Hedgehog/Intein (Hint)" evidence="1">
    <location>
        <begin position="171"/>
        <end position="306"/>
    </location>
</feature>
<protein>
    <submittedName>
        <fullName evidence="2">Type I secretion protein</fullName>
    </submittedName>
</protein>
<dbReference type="InterPro" id="IPR028992">
    <property type="entry name" value="Hedgehog/Intein_dom"/>
</dbReference>
<dbReference type="Gene3D" id="2.170.16.10">
    <property type="entry name" value="Hedgehog/Intein (Hint) domain"/>
    <property type="match status" value="1"/>
</dbReference>
<accession>A0A1P8MXB8</accession>
<reference evidence="2 3" key="1">
    <citation type="submission" date="2017-01" db="EMBL/GenBank/DDBJ databases">
        <title>Complete genome of Tateyamaria omphalii DOK1-4 isolated from seawater in Dokdo.</title>
        <authorList>
            <person name="Kim J.H."/>
            <person name="Chi W.-J."/>
        </authorList>
    </citation>
    <scope>NUCLEOTIDE SEQUENCE [LARGE SCALE GENOMIC DNA]</scope>
    <source>
        <strain evidence="2 3">DOK1-4</strain>
    </source>
</reference>
<dbReference type="AlphaFoldDB" id="A0A1P8MXB8"/>
<evidence type="ECO:0000313" key="2">
    <source>
        <dbReference type="EMBL" id="APX12750.1"/>
    </source>
</evidence>
<dbReference type="KEGG" id="tom:BWR18_14450"/>